<sequence length="126" mass="13931">MSTASNKLGLRKCFSDSQLWRNEMVELPAKFGSTTSVACCLDEYGKTSEPAVTGLNGFCVAKKMEEAFNDESSYDSTWTIRADTLESDCTTIVKAGSAPDLLYPTNGEYEKRSENVRSDRLRSKSC</sequence>
<name>A0A085MCJ7_9BILA</name>
<protein>
    <submittedName>
        <fullName evidence="1">Uncharacterized protein</fullName>
    </submittedName>
</protein>
<dbReference type="Proteomes" id="UP000030764">
    <property type="component" value="Unassembled WGS sequence"/>
</dbReference>
<dbReference type="Proteomes" id="UP000030758">
    <property type="component" value="Unassembled WGS sequence"/>
</dbReference>
<evidence type="ECO:0000313" key="2">
    <source>
        <dbReference type="EMBL" id="KFD68420.1"/>
    </source>
</evidence>
<proteinExistence type="predicted"/>
<dbReference type="AlphaFoldDB" id="A0A085MCJ7"/>
<organism evidence="1 3">
    <name type="scientific">Trichuris suis</name>
    <name type="common">pig whipworm</name>
    <dbReference type="NCBI Taxonomy" id="68888"/>
    <lineage>
        <taxon>Eukaryota</taxon>
        <taxon>Metazoa</taxon>
        <taxon>Ecdysozoa</taxon>
        <taxon>Nematoda</taxon>
        <taxon>Enoplea</taxon>
        <taxon>Dorylaimia</taxon>
        <taxon>Trichinellida</taxon>
        <taxon>Trichuridae</taxon>
        <taxon>Trichuris</taxon>
    </lineage>
</organism>
<accession>A0A085MCJ7</accession>
<gene>
    <name evidence="1" type="ORF">M513_04125</name>
    <name evidence="2" type="ORF">M514_04125</name>
</gene>
<dbReference type="EMBL" id="KL363203">
    <property type="protein sequence ID" value="KFD54943.1"/>
    <property type="molecule type" value="Genomic_DNA"/>
</dbReference>
<dbReference type="EMBL" id="KL367505">
    <property type="protein sequence ID" value="KFD68420.1"/>
    <property type="molecule type" value="Genomic_DNA"/>
</dbReference>
<keyword evidence="3" id="KW-1185">Reference proteome</keyword>
<evidence type="ECO:0000313" key="1">
    <source>
        <dbReference type="EMBL" id="KFD54943.1"/>
    </source>
</evidence>
<evidence type="ECO:0000313" key="3">
    <source>
        <dbReference type="Proteomes" id="UP000030764"/>
    </source>
</evidence>
<reference evidence="1 3" key="1">
    <citation type="journal article" date="2014" name="Nat. Genet.">
        <title>Genome and transcriptome of the porcine whipworm Trichuris suis.</title>
        <authorList>
            <person name="Jex A.R."/>
            <person name="Nejsum P."/>
            <person name="Schwarz E.M."/>
            <person name="Hu L."/>
            <person name="Young N.D."/>
            <person name="Hall R.S."/>
            <person name="Korhonen P.K."/>
            <person name="Liao S."/>
            <person name="Thamsborg S."/>
            <person name="Xia J."/>
            <person name="Xu P."/>
            <person name="Wang S."/>
            <person name="Scheerlinck J.P."/>
            <person name="Hofmann A."/>
            <person name="Sternberg P.W."/>
            <person name="Wang J."/>
            <person name="Gasser R.B."/>
        </authorList>
    </citation>
    <scope>NUCLEOTIDE SEQUENCE [LARGE SCALE GENOMIC DNA]</scope>
    <source>
        <strain evidence="2">DCEP-RM93F</strain>
        <strain evidence="1">DCEP-RM93M</strain>
    </source>
</reference>